<protein>
    <recommendedName>
        <fullName evidence="1">DUF7662 domain-containing protein</fullName>
    </recommendedName>
</protein>
<sequence>MAKYDPLKLHLAGLQDFEWTAGFDEIERILGSALPASATAHRTWWANSGGLLVHQQAWLTAGWRVRQVDISRRNVTFQRTRLGAAIMRHAPESNSRSRTGAHSGSALVSRSEAASQAGRAAVLPAAMRKALETSRKPLNLSARIDWSEIGPGRRDGAGWQLPDAGQVPALCRFHIFSGDGHRVLVVITRDLDALLRAVEAGEEDGGGTARVREVAAAMAGADHVVVDAATPGQAWILVDGRGHKADLGDDGERWLVAWAADVGNRQAGLESVLIAS</sequence>
<dbReference type="InterPro" id="IPR056079">
    <property type="entry name" value="DUF7662"/>
</dbReference>
<keyword evidence="3" id="KW-1185">Reference proteome</keyword>
<name>A0A2T5VGT0_9HYPH</name>
<gene>
    <name evidence="2" type="ORF">C8N35_1011010</name>
</gene>
<dbReference type="RefSeq" id="WP_107988454.1">
    <property type="nucleotide sequence ID" value="NZ_QAYG01000001.1"/>
</dbReference>
<dbReference type="Pfam" id="PF24698">
    <property type="entry name" value="DUF7662"/>
    <property type="match status" value="1"/>
</dbReference>
<dbReference type="Proteomes" id="UP000244081">
    <property type="component" value="Unassembled WGS sequence"/>
</dbReference>
<dbReference type="OrthoDB" id="3480230at2"/>
<evidence type="ECO:0000313" key="2">
    <source>
        <dbReference type="EMBL" id="PTW62961.1"/>
    </source>
</evidence>
<reference evidence="2 3" key="1">
    <citation type="submission" date="2018-04" db="EMBL/GenBank/DDBJ databases">
        <title>Genomic Encyclopedia of Archaeal and Bacterial Type Strains, Phase II (KMG-II): from individual species to whole genera.</title>
        <authorList>
            <person name="Goeker M."/>
        </authorList>
    </citation>
    <scope>NUCLEOTIDE SEQUENCE [LARGE SCALE GENOMIC DNA]</scope>
    <source>
        <strain evidence="2 3">DSM 23382</strain>
    </source>
</reference>
<feature type="domain" description="DUF7662" evidence="1">
    <location>
        <begin position="4"/>
        <end position="79"/>
    </location>
</feature>
<dbReference type="AlphaFoldDB" id="A0A2T5VGT0"/>
<proteinExistence type="predicted"/>
<comment type="caution">
    <text evidence="2">The sequence shown here is derived from an EMBL/GenBank/DDBJ whole genome shotgun (WGS) entry which is preliminary data.</text>
</comment>
<dbReference type="EMBL" id="QAYG01000001">
    <property type="protein sequence ID" value="PTW62961.1"/>
    <property type="molecule type" value="Genomic_DNA"/>
</dbReference>
<evidence type="ECO:0000259" key="1">
    <source>
        <dbReference type="Pfam" id="PF24698"/>
    </source>
</evidence>
<accession>A0A2T5VGT0</accession>
<organism evidence="2 3">
    <name type="scientific">Breoghania corrubedonensis</name>
    <dbReference type="NCBI Taxonomy" id="665038"/>
    <lineage>
        <taxon>Bacteria</taxon>
        <taxon>Pseudomonadati</taxon>
        <taxon>Pseudomonadota</taxon>
        <taxon>Alphaproteobacteria</taxon>
        <taxon>Hyphomicrobiales</taxon>
        <taxon>Stappiaceae</taxon>
        <taxon>Breoghania</taxon>
    </lineage>
</organism>
<evidence type="ECO:0000313" key="3">
    <source>
        <dbReference type="Proteomes" id="UP000244081"/>
    </source>
</evidence>